<dbReference type="EMBL" id="JAARWN010000024">
    <property type="protein sequence ID" value="MBC1937775.1"/>
    <property type="molecule type" value="Genomic_DNA"/>
</dbReference>
<dbReference type="Gene3D" id="2.40.50.90">
    <property type="match status" value="1"/>
</dbReference>
<dbReference type="GO" id="GO:0004519">
    <property type="term" value="F:endonuclease activity"/>
    <property type="evidence" value="ECO:0007669"/>
    <property type="project" value="UniProtKB-KW"/>
</dbReference>
<sequence>MGEMKKIIMSLAVVAIVGVSTFIHANPDITSIFQKETQEKATAAATIIMPENTVPVTLDRVVDGDTPESVKPGVAVQPYAKEASNYMKTLTQGAKLRLEYDAGGATDKYGRVLAYLYADGKNVNEIMVRKGFARVAYIYKPNTRYLKQLQAAQAKAEQEKLNIWSKPGYATSSGFQE</sequence>
<dbReference type="SMART" id="SM00318">
    <property type="entry name" value="SNc"/>
    <property type="match status" value="1"/>
</dbReference>
<keyword evidence="2" id="KW-0255">Endonuclease</keyword>
<dbReference type="AlphaFoldDB" id="A0A7X0Y698"/>
<evidence type="ECO:0000313" key="5">
    <source>
        <dbReference type="EMBL" id="MBC1937775.1"/>
    </source>
</evidence>
<dbReference type="InterPro" id="IPR016071">
    <property type="entry name" value="Staphylococal_nuclease_OB-fold"/>
</dbReference>
<protein>
    <submittedName>
        <fullName evidence="5">Thermonuclease family protein</fullName>
    </submittedName>
</protein>
<keyword evidence="1" id="KW-0540">Nuclease</keyword>
<reference evidence="5 6" key="1">
    <citation type="submission" date="2020-03" db="EMBL/GenBank/DDBJ databases">
        <title>Soil Listeria distribution.</title>
        <authorList>
            <person name="Liao J."/>
            <person name="Wiedmann M."/>
        </authorList>
    </citation>
    <scope>NUCLEOTIDE SEQUENCE [LARGE SCALE GENOMIC DNA]</scope>
    <source>
        <strain evidence="5 6">FSL L7-0741</strain>
    </source>
</reference>
<evidence type="ECO:0000256" key="2">
    <source>
        <dbReference type="ARBA" id="ARBA00022759"/>
    </source>
</evidence>
<dbReference type="SUPFAM" id="SSF50199">
    <property type="entry name" value="Staphylococcal nuclease"/>
    <property type="match status" value="1"/>
</dbReference>
<proteinExistence type="predicted"/>
<evidence type="ECO:0000256" key="3">
    <source>
        <dbReference type="ARBA" id="ARBA00022801"/>
    </source>
</evidence>
<keyword evidence="3" id="KW-0378">Hydrolase</keyword>
<evidence type="ECO:0000256" key="1">
    <source>
        <dbReference type="ARBA" id="ARBA00022722"/>
    </source>
</evidence>
<gene>
    <name evidence="5" type="ORF">HCA69_15505</name>
</gene>
<feature type="domain" description="TNase-like" evidence="4">
    <location>
        <begin position="60"/>
        <end position="166"/>
    </location>
</feature>
<dbReference type="PANTHER" id="PTHR12302">
    <property type="entry name" value="EBNA2 BINDING PROTEIN P100"/>
    <property type="match status" value="1"/>
</dbReference>
<dbReference type="Pfam" id="PF00565">
    <property type="entry name" value="SNase"/>
    <property type="match status" value="1"/>
</dbReference>
<dbReference type="InterPro" id="IPR035437">
    <property type="entry name" value="SNase_OB-fold_sf"/>
</dbReference>
<evidence type="ECO:0000313" key="6">
    <source>
        <dbReference type="Proteomes" id="UP000535908"/>
    </source>
</evidence>
<evidence type="ECO:0000259" key="4">
    <source>
        <dbReference type="PROSITE" id="PS50830"/>
    </source>
</evidence>
<name>A0A7X0Y698_9LIST</name>
<comment type="caution">
    <text evidence="5">The sequence shown here is derived from an EMBL/GenBank/DDBJ whole genome shotgun (WGS) entry which is preliminary data.</text>
</comment>
<dbReference type="PROSITE" id="PS50830">
    <property type="entry name" value="TNASE_3"/>
    <property type="match status" value="1"/>
</dbReference>
<accession>A0A7X0Y698</accession>
<dbReference type="PANTHER" id="PTHR12302:SF3">
    <property type="entry name" value="SERINE_THREONINE-PROTEIN KINASE 31"/>
    <property type="match status" value="1"/>
</dbReference>
<dbReference type="Proteomes" id="UP000535908">
    <property type="component" value="Unassembled WGS sequence"/>
</dbReference>
<organism evidence="5 6">
    <name type="scientific">Listeria grandensis</name>
    <dbReference type="NCBI Taxonomy" id="1494963"/>
    <lineage>
        <taxon>Bacteria</taxon>
        <taxon>Bacillati</taxon>
        <taxon>Bacillota</taxon>
        <taxon>Bacilli</taxon>
        <taxon>Bacillales</taxon>
        <taxon>Listeriaceae</taxon>
        <taxon>Listeria</taxon>
    </lineage>
</organism>
<dbReference type="GO" id="GO:0016787">
    <property type="term" value="F:hydrolase activity"/>
    <property type="evidence" value="ECO:0007669"/>
    <property type="project" value="UniProtKB-KW"/>
</dbReference>